<evidence type="ECO:0000256" key="4">
    <source>
        <dbReference type="ARBA" id="ARBA00022475"/>
    </source>
</evidence>
<dbReference type="GO" id="GO:0042910">
    <property type="term" value="F:xenobiotic transmembrane transporter activity"/>
    <property type="evidence" value="ECO:0007669"/>
    <property type="project" value="TreeGrafter"/>
</dbReference>
<feature type="transmembrane region" description="Helical" evidence="9">
    <location>
        <begin position="915"/>
        <end position="937"/>
    </location>
</feature>
<evidence type="ECO:0000256" key="6">
    <source>
        <dbReference type="ARBA" id="ARBA00022692"/>
    </source>
</evidence>
<dbReference type="SUPFAM" id="SSF82693">
    <property type="entry name" value="Multidrug efflux transporter AcrB pore domain, PN1, PN2, PC1 and PC2 subdomains"/>
    <property type="match status" value="3"/>
</dbReference>
<accession>A0A1I3CQR0</accession>
<dbReference type="OrthoDB" id="9758234at2"/>
<dbReference type="AlphaFoldDB" id="A0A1I3CQR0"/>
<dbReference type="Gene3D" id="3.30.2090.10">
    <property type="entry name" value="Multidrug efflux transporter AcrB TolC docking domain, DN and DC subdomains"/>
    <property type="match status" value="2"/>
</dbReference>
<proteinExistence type="inferred from homology"/>
<dbReference type="Proteomes" id="UP000198670">
    <property type="component" value="Unassembled WGS sequence"/>
</dbReference>
<keyword evidence="5" id="KW-0997">Cell inner membrane</keyword>
<dbReference type="Gene3D" id="3.30.70.1430">
    <property type="entry name" value="Multidrug efflux transporter AcrB pore domain"/>
    <property type="match status" value="2"/>
</dbReference>
<evidence type="ECO:0000313" key="10">
    <source>
        <dbReference type="EMBL" id="SFH76698.1"/>
    </source>
</evidence>
<feature type="transmembrane region" description="Helical" evidence="9">
    <location>
        <begin position="943"/>
        <end position="968"/>
    </location>
</feature>
<feature type="transmembrane region" description="Helical" evidence="9">
    <location>
        <begin position="1020"/>
        <end position="1046"/>
    </location>
</feature>
<keyword evidence="4" id="KW-1003">Cell membrane</keyword>
<evidence type="ECO:0000256" key="1">
    <source>
        <dbReference type="ARBA" id="ARBA00004429"/>
    </source>
</evidence>
<dbReference type="InterPro" id="IPR004764">
    <property type="entry name" value="MdtF-like"/>
</dbReference>
<dbReference type="PRINTS" id="PR00702">
    <property type="entry name" value="ACRIFLAVINRP"/>
</dbReference>
<sequence length="1063" mass="116698">MLKTFINRPVLATVISTLLVILGLVSMWQLPITRFPEIAPPSVTVSTSYPGANAETVAGAVLLPIEEAINGVPNMTYIRSSATNSGSGNITVFFKTGTDPNQASVNVQTRVSKANARIPAEVIESGITVEPRQSGIIMTINIFSNRPDTLYDETFLQAYAQINLMRELARVSGVGEVRRVGARDYSIRTWLNPEKMAVYGLIPQDVRAAIRDQNFEIAPGKFGETSDEAFETILRHQGRFTTPEEFEQIVIKTNEDGSVLYLKDIARVELGATNLGSDNKVNGHPGLTLNILQTSGSNAREIDIQIRDVLERLSKDFPDGIQYEISYSVRDQIDESINQVQHTIFEAFILVFIIVFIFLQDFRSTLIPAIAIPVSLVGTFFFLQLFGFSINVLTMFALVLAIGIVVDDAIVVVEAVHQKMHSTNLGPRKATLSTMGEITRAIVSITLIMSAVFFPVGFMGGPSGVFFQQFAYTLATAILISALNALTLTPALCALLLRKSDAHPTPTTVADTMADTTTEKKPGFSGFKSRFFSAFNTGFATVTNKYIGSLRFLTARKWLALGGLALVTAIGVWLMNRTPPSFIPTEDDSFITYSLSMPPGASLARTTAALSKADSILKKREAIEGMTTVSGYNAIDASASSAFAVGYINLKPAKERGEIRNINVLMDTIRQDLSKITEASFSVFPRPTIQGFGDFSGLEFVLQDRMGGSMWDFGMVADTFMRELEKRPEVASAYTTFNANFPQYLLEVDPVKAKALGVSINEMMRTIQGYYGRVMVSDFNRFGRQYRLYMQADFEYRAEPESFKSIFVRNSADEMVPVNTIVTLKKVMGPEIVNRYNLYNAIAINAIPSEGYSTGEAMKAMEETAAAYLPGNYSYEWTGMSLEESQSGNETVLIFALSILFVYFLLAAQYESYILPLAVMLSVPVGLIGVYTLVNLVGLENNIYVQVGLIMLIGLLAKNAILIVEFAVQQRQAGLSIYESALEGARMRLRPILMTSLAFVAGLIPLMWTVGPSAQGNHSISFGAAGGMLIGVTLGIFIIPVLYVIFKYLDEQVKTKLTTTEED</sequence>
<dbReference type="FunFam" id="1.20.1640.10:FF:000001">
    <property type="entry name" value="Efflux pump membrane transporter"/>
    <property type="match status" value="1"/>
</dbReference>
<dbReference type="PANTHER" id="PTHR32063">
    <property type="match status" value="1"/>
</dbReference>
<dbReference type="Gene3D" id="3.30.70.1320">
    <property type="entry name" value="Multidrug efflux transporter AcrB pore domain like"/>
    <property type="match status" value="1"/>
</dbReference>
<reference evidence="10 11" key="1">
    <citation type="submission" date="2016-10" db="EMBL/GenBank/DDBJ databases">
        <authorList>
            <person name="de Groot N.N."/>
        </authorList>
    </citation>
    <scope>NUCLEOTIDE SEQUENCE [LARGE SCALE GENOMIC DNA]</scope>
    <source>
        <strain evidence="10 11">RK1</strain>
    </source>
</reference>
<dbReference type="FunFam" id="3.30.70.1430:FF:000001">
    <property type="entry name" value="Efflux pump membrane transporter"/>
    <property type="match status" value="1"/>
</dbReference>
<feature type="transmembrane region" description="Helical" evidence="9">
    <location>
        <begin position="989"/>
        <end position="1008"/>
    </location>
</feature>
<comment type="similarity">
    <text evidence="2">Belongs to the resistance-nodulation-cell division (RND) (TC 2.A.6) family.</text>
</comment>
<feature type="transmembrane region" description="Helical" evidence="9">
    <location>
        <begin position="891"/>
        <end position="908"/>
    </location>
</feature>
<feature type="transmembrane region" description="Helical" evidence="9">
    <location>
        <begin position="438"/>
        <end position="458"/>
    </location>
</feature>
<keyword evidence="8 9" id="KW-0472">Membrane</keyword>
<evidence type="ECO:0000256" key="8">
    <source>
        <dbReference type="ARBA" id="ARBA00023136"/>
    </source>
</evidence>
<name>A0A1I3CQR0_9SPHI</name>
<dbReference type="SUPFAM" id="SSF82714">
    <property type="entry name" value="Multidrug efflux transporter AcrB TolC docking domain, DN and DC subdomains"/>
    <property type="match status" value="2"/>
</dbReference>
<keyword evidence="7 9" id="KW-1133">Transmembrane helix</keyword>
<gene>
    <name evidence="10" type="ORF">SAMN05444682_101140</name>
</gene>
<feature type="transmembrane region" description="Helical" evidence="9">
    <location>
        <begin position="558"/>
        <end position="575"/>
    </location>
</feature>
<feature type="transmembrane region" description="Helical" evidence="9">
    <location>
        <begin position="366"/>
        <end position="386"/>
    </location>
</feature>
<dbReference type="PANTHER" id="PTHR32063:SF9">
    <property type="entry name" value="SIMILAR TO MULTIDRUG RESISTANCE PROTEIN MEXB"/>
    <property type="match status" value="1"/>
</dbReference>
<evidence type="ECO:0000256" key="2">
    <source>
        <dbReference type="ARBA" id="ARBA00010942"/>
    </source>
</evidence>
<feature type="transmembrane region" description="Helical" evidence="9">
    <location>
        <begin position="392"/>
        <end position="417"/>
    </location>
</feature>
<evidence type="ECO:0000313" key="11">
    <source>
        <dbReference type="Proteomes" id="UP000198670"/>
    </source>
</evidence>
<evidence type="ECO:0000256" key="3">
    <source>
        <dbReference type="ARBA" id="ARBA00022448"/>
    </source>
</evidence>
<comment type="subcellular location">
    <subcellularLocation>
        <location evidence="1">Cell inner membrane</location>
        <topology evidence="1">Multi-pass membrane protein</topology>
    </subcellularLocation>
</comment>
<dbReference type="InterPro" id="IPR001036">
    <property type="entry name" value="Acrflvin-R"/>
</dbReference>
<dbReference type="STRING" id="1477437.SAMN05444682_101140"/>
<protein>
    <submittedName>
        <fullName evidence="10">Hydrophobic/amphiphilic exporter-1, HAE1 family</fullName>
    </submittedName>
</protein>
<dbReference type="GO" id="GO:0009636">
    <property type="term" value="P:response to toxic substance"/>
    <property type="evidence" value="ECO:0007669"/>
    <property type="project" value="UniProtKB-ARBA"/>
</dbReference>
<organism evidence="10 11">
    <name type="scientific">Parapedobacter indicus</name>
    <dbReference type="NCBI Taxonomy" id="1477437"/>
    <lineage>
        <taxon>Bacteria</taxon>
        <taxon>Pseudomonadati</taxon>
        <taxon>Bacteroidota</taxon>
        <taxon>Sphingobacteriia</taxon>
        <taxon>Sphingobacteriales</taxon>
        <taxon>Sphingobacteriaceae</taxon>
        <taxon>Parapedobacter</taxon>
    </lineage>
</organism>
<dbReference type="NCBIfam" id="TIGR00915">
    <property type="entry name" value="2A0602"/>
    <property type="match status" value="1"/>
</dbReference>
<dbReference type="SUPFAM" id="SSF82866">
    <property type="entry name" value="Multidrug efflux transporter AcrB transmembrane domain"/>
    <property type="match status" value="2"/>
</dbReference>
<evidence type="ECO:0000256" key="9">
    <source>
        <dbReference type="SAM" id="Phobius"/>
    </source>
</evidence>
<evidence type="ECO:0000256" key="7">
    <source>
        <dbReference type="ARBA" id="ARBA00022989"/>
    </source>
</evidence>
<keyword evidence="3" id="KW-0813">Transport</keyword>
<feature type="transmembrane region" description="Helical" evidence="9">
    <location>
        <begin position="340"/>
        <end position="359"/>
    </location>
</feature>
<dbReference type="Gene3D" id="1.20.1640.10">
    <property type="entry name" value="Multidrug efflux transporter AcrB transmembrane domain"/>
    <property type="match status" value="2"/>
</dbReference>
<keyword evidence="6 9" id="KW-0812">Transmembrane</keyword>
<dbReference type="GO" id="GO:0015562">
    <property type="term" value="F:efflux transmembrane transporter activity"/>
    <property type="evidence" value="ECO:0007669"/>
    <property type="project" value="InterPro"/>
</dbReference>
<dbReference type="GO" id="GO:0005886">
    <property type="term" value="C:plasma membrane"/>
    <property type="evidence" value="ECO:0007669"/>
    <property type="project" value="UniProtKB-SubCell"/>
</dbReference>
<feature type="transmembrane region" description="Helical" evidence="9">
    <location>
        <begin position="470"/>
        <end position="497"/>
    </location>
</feature>
<dbReference type="Gene3D" id="3.30.70.1440">
    <property type="entry name" value="Multidrug efflux transporter AcrB pore domain"/>
    <property type="match status" value="1"/>
</dbReference>
<dbReference type="EMBL" id="FOQO01000001">
    <property type="protein sequence ID" value="SFH76698.1"/>
    <property type="molecule type" value="Genomic_DNA"/>
</dbReference>
<dbReference type="InterPro" id="IPR027463">
    <property type="entry name" value="AcrB_DN_DC_subdom"/>
</dbReference>
<keyword evidence="11" id="KW-1185">Reference proteome</keyword>
<dbReference type="RefSeq" id="WP_090622629.1">
    <property type="nucleotide sequence ID" value="NZ_FOQO01000001.1"/>
</dbReference>
<evidence type="ECO:0000256" key="5">
    <source>
        <dbReference type="ARBA" id="ARBA00022519"/>
    </source>
</evidence>
<dbReference type="Pfam" id="PF00873">
    <property type="entry name" value="ACR_tran"/>
    <property type="match status" value="1"/>
</dbReference>